<feature type="domain" description="AN1-type" evidence="7">
    <location>
        <begin position="561"/>
        <end position="608"/>
    </location>
</feature>
<dbReference type="SUPFAM" id="SSF54236">
    <property type="entry name" value="Ubiquitin-like"/>
    <property type="match status" value="1"/>
</dbReference>
<dbReference type="Proteomes" id="UP001208570">
    <property type="component" value="Unassembled WGS sequence"/>
</dbReference>
<proteinExistence type="predicted"/>
<organism evidence="8 9">
    <name type="scientific">Paralvinella palmiformis</name>
    <dbReference type="NCBI Taxonomy" id="53620"/>
    <lineage>
        <taxon>Eukaryota</taxon>
        <taxon>Metazoa</taxon>
        <taxon>Spiralia</taxon>
        <taxon>Lophotrochozoa</taxon>
        <taxon>Annelida</taxon>
        <taxon>Polychaeta</taxon>
        <taxon>Sedentaria</taxon>
        <taxon>Canalipalpata</taxon>
        <taxon>Terebellida</taxon>
        <taxon>Terebelliformia</taxon>
        <taxon>Alvinellidae</taxon>
        <taxon>Paralvinella</taxon>
    </lineage>
</organism>
<reference evidence="8" key="1">
    <citation type="journal article" date="2023" name="Mol. Biol. Evol.">
        <title>Third-Generation Sequencing Reveals the Adaptive Role of the Epigenome in Three Deep-Sea Polychaetes.</title>
        <authorList>
            <person name="Perez M."/>
            <person name="Aroh O."/>
            <person name="Sun Y."/>
            <person name="Lan Y."/>
            <person name="Juniper S.K."/>
            <person name="Young C.R."/>
            <person name="Angers B."/>
            <person name="Qian P.Y."/>
        </authorList>
    </citation>
    <scope>NUCLEOTIDE SEQUENCE</scope>
    <source>
        <strain evidence="8">P08H-3</strain>
    </source>
</reference>
<feature type="compositionally biased region" description="Acidic residues" evidence="5">
    <location>
        <begin position="323"/>
        <end position="332"/>
    </location>
</feature>
<dbReference type="EMBL" id="JAODUP010000339">
    <property type="protein sequence ID" value="KAK2152133.1"/>
    <property type="molecule type" value="Genomic_DNA"/>
</dbReference>
<keyword evidence="3" id="KW-0862">Zinc</keyword>
<dbReference type="Pfam" id="PF00240">
    <property type="entry name" value="ubiquitin"/>
    <property type="match status" value="1"/>
</dbReference>
<evidence type="ECO:0000256" key="3">
    <source>
        <dbReference type="ARBA" id="ARBA00022833"/>
    </source>
</evidence>
<feature type="compositionally biased region" description="Basic and acidic residues" evidence="5">
    <location>
        <begin position="388"/>
        <end position="405"/>
    </location>
</feature>
<feature type="compositionally biased region" description="Polar residues" evidence="5">
    <location>
        <begin position="149"/>
        <end position="160"/>
    </location>
</feature>
<sequence>MVGRLSVINMHKRLELSIETLTGTDFKLHVYPYETVQDVKAMIQREEGIPISHQHLIWQGTELENDYCLSDYPIQDGATLKLVLNMRGGPINTRRIPMDEPSIYEMAEYFSETSKDEPTDKLSNRPVTVIVYHNGDQLNFFRVVDRDSTSPMSESLSGASMYNMYDEEEDDETPTKEKVEENDKTREKMKLLKTKMENLTLTKKPKKKFVPRPPSSGRPGSKAHLRRVVAPVSRKSTSLNRNQCLPPVGQTLEAEGAASGIVPRFDPATIQAAKERFDSAAAASGDRVILTAPLGLQRLESVESAKLKPSLASVQEHRTVGEEGADGDDEEEQVGKEADHQHDGYGAASTNCDTGSKNTMPAGLSKEAILRRAQSSLQASRKWDFSQELLLKNEPKPPRKRDQSVRDSYSLRPVTSSNKGLEKLLEKADIDANGPGRPASRSQEAVSGSSKESSLTGKIDNFGHVLTTSSKYGSDRRQGGVVLESLNASEVRAVSGMLSSLVRSASKSRAGYALSSSGYKDVGHVTTPEGRLVSGRLRRLSASREGRVISPSHRLPPVKQKKKVKRCSVCGKKTGLTNAYTCRCSNNFCAAHRYPEAHGCTYDYKTEGRKLLEQNNPVVTAPKLPKI</sequence>
<accession>A0AAD9JFD7</accession>
<keyword evidence="9" id="KW-1185">Reference proteome</keyword>
<dbReference type="AlphaFoldDB" id="A0AAD9JFD7"/>
<keyword evidence="1" id="KW-0479">Metal-binding</keyword>
<dbReference type="InterPro" id="IPR000058">
    <property type="entry name" value="Znf_AN1"/>
</dbReference>
<dbReference type="PROSITE" id="PS51039">
    <property type="entry name" value="ZF_AN1"/>
    <property type="match status" value="1"/>
</dbReference>
<gene>
    <name evidence="8" type="ORF">LSH36_339g07005</name>
</gene>
<feature type="region of interest" description="Disordered" evidence="5">
    <location>
        <begin position="206"/>
        <end position="226"/>
    </location>
</feature>
<dbReference type="PANTHER" id="PTHR46728:SF1">
    <property type="entry name" value="AN1-TYPE ZINC FINGER PROTEIN 4"/>
    <property type="match status" value="1"/>
</dbReference>
<feature type="compositionally biased region" description="Polar residues" evidence="5">
    <location>
        <begin position="348"/>
        <end position="359"/>
    </location>
</feature>
<dbReference type="Gene3D" id="4.10.1110.10">
    <property type="entry name" value="AN1-like Zinc finger"/>
    <property type="match status" value="1"/>
</dbReference>
<dbReference type="InterPro" id="IPR019956">
    <property type="entry name" value="Ubiquitin_dom"/>
</dbReference>
<evidence type="ECO:0000256" key="4">
    <source>
        <dbReference type="PROSITE-ProRule" id="PRU00449"/>
    </source>
</evidence>
<evidence type="ECO:0008006" key="10">
    <source>
        <dbReference type="Google" id="ProtNLM"/>
    </source>
</evidence>
<feature type="domain" description="Ubiquitin-like" evidence="6">
    <location>
        <begin position="14"/>
        <end position="89"/>
    </location>
</feature>
<feature type="compositionally biased region" description="Polar residues" evidence="5">
    <location>
        <begin position="440"/>
        <end position="456"/>
    </location>
</feature>
<dbReference type="PANTHER" id="PTHR46728">
    <property type="entry name" value="AN1-TYPE ZINC FINGER PROTEIN 4"/>
    <property type="match status" value="1"/>
</dbReference>
<dbReference type="CDD" id="cd01802">
    <property type="entry name" value="Ubl_ZFAND4"/>
    <property type="match status" value="1"/>
</dbReference>
<feature type="region of interest" description="Disordered" evidence="5">
    <location>
        <begin position="388"/>
        <end position="457"/>
    </location>
</feature>
<dbReference type="SMART" id="SM00213">
    <property type="entry name" value="UBQ"/>
    <property type="match status" value="1"/>
</dbReference>
<dbReference type="SUPFAM" id="SSF118310">
    <property type="entry name" value="AN1-like Zinc finger"/>
    <property type="match status" value="1"/>
</dbReference>
<dbReference type="InterPro" id="IPR035896">
    <property type="entry name" value="AN1-like_Znf"/>
</dbReference>
<feature type="region of interest" description="Disordered" evidence="5">
    <location>
        <begin position="149"/>
        <end position="184"/>
    </location>
</feature>
<dbReference type="Pfam" id="PF01428">
    <property type="entry name" value="zf-AN1"/>
    <property type="match status" value="1"/>
</dbReference>
<keyword evidence="2 4" id="KW-0863">Zinc-finger</keyword>
<evidence type="ECO:0000256" key="1">
    <source>
        <dbReference type="ARBA" id="ARBA00022723"/>
    </source>
</evidence>
<feature type="region of interest" description="Disordered" evidence="5">
    <location>
        <begin position="306"/>
        <end position="360"/>
    </location>
</feature>
<evidence type="ECO:0000259" key="7">
    <source>
        <dbReference type="PROSITE" id="PS51039"/>
    </source>
</evidence>
<evidence type="ECO:0000256" key="5">
    <source>
        <dbReference type="SAM" id="MobiDB-lite"/>
    </source>
</evidence>
<dbReference type="InterPro" id="IPR053061">
    <property type="entry name" value="AN1-type_zinc_finger"/>
</dbReference>
<evidence type="ECO:0000313" key="8">
    <source>
        <dbReference type="EMBL" id="KAK2152133.1"/>
    </source>
</evidence>
<comment type="caution">
    <text evidence="8">The sequence shown here is derived from an EMBL/GenBank/DDBJ whole genome shotgun (WGS) entry which is preliminary data.</text>
</comment>
<feature type="compositionally biased region" description="Basic and acidic residues" evidence="5">
    <location>
        <begin position="333"/>
        <end position="343"/>
    </location>
</feature>
<evidence type="ECO:0000259" key="6">
    <source>
        <dbReference type="PROSITE" id="PS50053"/>
    </source>
</evidence>
<evidence type="ECO:0000313" key="9">
    <source>
        <dbReference type="Proteomes" id="UP001208570"/>
    </source>
</evidence>
<dbReference type="Gene3D" id="3.10.20.90">
    <property type="entry name" value="Phosphatidylinositol 3-kinase Catalytic Subunit, Chain A, domain 1"/>
    <property type="match status" value="1"/>
</dbReference>
<evidence type="ECO:0000256" key="2">
    <source>
        <dbReference type="ARBA" id="ARBA00022771"/>
    </source>
</evidence>
<dbReference type="PRINTS" id="PR00348">
    <property type="entry name" value="UBIQUITIN"/>
</dbReference>
<dbReference type="InterPro" id="IPR029071">
    <property type="entry name" value="Ubiquitin-like_domsf"/>
</dbReference>
<dbReference type="InterPro" id="IPR000626">
    <property type="entry name" value="Ubiquitin-like_dom"/>
</dbReference>
<dbReference type="SMART" id="SM00154">
    <property type="entry name" value="ZnF_AN1"/>
    <property type="match status" value="1"/>
</dbReference>
<dbReference type="PROSITE" id="PS50053">
    <property type="entry name" value="UBIQUITIN_2"/>
    <property type="match status" value="1"/>
</dbReference>
<feature type="compositionally biased region" description="Basic and acidic residues" evidence="5">
    <location>
        <begin position="173"/>
        <end position="184"/>
    </location>
</feature>
<name>A0AAD9JFD7_9ANNE</name>
<dbReference type="GO" id="GO:0008270">
    <property type="term" value="F:zinc ion binding"/>
    <property type="evidence" value="ECO:0007669"/>
    <property type="project" value="UniProtKB-KW"/>
</dbReference>
<feature type="compositionally biased region" description="Basic and acidic residues" evidence="5">
    <location>
        <begin position="420"/>
        <end position="430"/>
    </location>
</feature>
<protein>
    <recommendedName>
        <fullName evidence="10">AN1-type zinc finger protein 4</fullName>
    </recommendedName>
</protein>